<dbReference type="PANTHER" id="PTHR30330:SF3">
    <property type="entry name" value="TRANSCRIPTIONAL REGULATOR, LRP FAMILY"/>
    <property type="match status" value="1"/>
</dbReference>
<feature type="transmembrane region" description="Helical" evidence="8">
    <location>
        <begin position="293"/>
        <end position="317"/>
    </location>
</feature>
<feature type="transmembrane region" description="Helical" evidence="8">
    <location>
        <begin position="363"/>
        <end position="380"/>
    </location>
</feature>
<dbReference type="GO" id="GO:0005283">
    <property type="term" value="F:amino acid:sodium symporter activity"/>
    <property type="evidence" value="ECO:0007669"/>
    <property type="project" value="InterPro"/>
</dbReference>
<organism evidence="9 10">
    <name type="scientific">Microvenator marinus</name>
    <dbReference type="NCBI Taxonomy" id="2600177"/>
    <lineage>
        <taxon>Bacteria</taxon>
        <taxon>Deltaproteobacteria</taxon>
        <taxon>Bradymonadales</taxon>
        <taxon>Microvenatoraceae</taxon>
        <taxon>Microvenator</taxon>
    </lineage>
</organism>
<feature type="transmembrane region" description="Helical" evidence="8">
    <location>
        <begin position="202"/>
        <end position="219"/>
    </location>
</feature>
<comment type="subcellular location">
    <subcellularLocation>
        <location evidence="1">Cell membrane</location>
        <topology evidence="1">Multi-pass membrane protein</topology>
    </subcellularLocation>
</comment>
<evidence type="ECO:0000256" key="3">
    <source>
        <dbReference type="ARBA" id="ARBA00022448"/>
    </source>
</evidence>
<evidence type="ECO:0000313" key="10">
    <source>
        <dbReference type="Proteomes" id="UP000321595"/>
    </source>
</evidence>
<feature type="transmembrane region" description="Helical" evidence="8">
    <location>
        <begin position="252"/>
        <end position="273"/>
    </location>
</feature>
<evidence type="ECO:0000256" key="2">
    <source>
        <dbReference type="ARBA" id="ARBA00009261"/>
    </source>
</evidence>
<proteinExistence type="inferred from homology"/>
<accession>A0A5B8XXD5</accession>
<feature type="transmembrane region" description="Helical" evidence="8">
    <location>
        <begin position="162"/>
        <end position="182"/>
    </location>
</feature>
<evidence type="ECO:0000313" key="9">
    <source>
        <dbReference type="EMBL" id="QED30270.1"/>
    </source>
</evidence>
<name>A0A5B8XXD5_9DELT</name>
<keyword evidence="6 8" id="KW-1133">Transmembrane helix</keyword>
<keyword evidence="4" id="KW-1003">Cell membrane</keyword>
<evidence type="ECO:0000256" key="1">
    <source>
        <dbReference type="ARBA" id="ARBA00004651"/>
    </source>
</evidence>
<reference evidence="9 10" key="1">
    <citation type="submission" date="2019-08" db="EMBL/GenBank/DDBJ databases">
        <authorList>
            <person name="Liang Q."/>
        </authorList>
    </citation>
    <scope>NUCLEOTIDE SEQUENCE [LARGE SCALE GENOMIC DNA]</scope>
    <source>
        <strain evidence="9 10">V1718</strain>
    </source>
</reference>
<protein>
    <submittedName>
        <fullName evidence="9">Alanine:cation symporter family protein</fullName>
    </submittedName>
</protein>
<dbReference type="InterPro" id="IPR001463">
    <property type="entry name" value="Na/Ala_symport"/>
</dbReference>
<feature type="transmembrane region" description="Helical" evidence="8">
    <location>
        <begin position="337"/>
        <end position="357"/>
    </location>
</feature>
<dbReference type="GO" id="GO:0005886">
    <property type="term" value="C:plasma membrane"/>
    <property type="evidence" value="ECO:0007669"/>
    <property type="project" value="UniProtKB-SubCell"/>
</dbReference>
<gene>
    <name evidence="9" type="ORF">FRD01_01960</name>
</gene>
<keyword evidence="3" id="KW-0813">Transport</keyword>
<dbReference type="Pfam" id="PF01235">
    <property type="entry name" value="Na_Ala_symp"/>
    <property type="match status" value="1"/>
</dbReference>
<dbReference type="Proteomes" id="UP000321595">
    <property type="component" value="Chromosome"/>
</dbReference>
<keyword evidence="10" id="KW-1185">Reference proteome</keyword>
<dbReference type="Gene3D" id="1.20.1740.10">
    <property type="entry name" value="Amino acid/polyamine transporter I"/>
    <property type="match status" value="1"/>
</dbReference>
<dbReference type="OrthoDB" id="9806926at2"/>
<dbReference type="AlphaFoldDB" id="A0A5B8XXD5"/>
<evidence type="ECO:0000256" key="4">
    <source>
        <dbReference type="ARBA" id="ARBA00022475"/>
    </source>
</evidence>
<dbReference type="EMBL" id="CP042467">
    <property type="protein sequence ID" value="QED30270.1"/>
    <property type="molecule type" value="Genomic_DNA"/>
</dbReference>
<dbReference type="PANTHER" id="PTHR30330">
    <property type="entry name" value="AGSS FAMILY TRANSPORTER, SODIUM-ALANINE"/>
    <property type="match status" value="1"/>
</dbReference>
<sequence length="402" mass="43679">MFQANQSFEAVSYLIPAMGGGKAEGVTELYVPAPIELQAKSHLVRFQTEDGKVYHPKVHLEFGVNDWEDYDGAFRVEVPVIAAKSSSVFNVGPKEVSILEVGVVQNREVKWTKQENITVLNPDALVGGSGHFGWLYGILLAVLVGIVIVGGIKRIGKVADKIVPAMCVFYVLTGVVILLIHFSDIPSAISEIVGQAFNPDAMYGGFLGVLITGIQRAAFSNEAGVGSAAIAHSAAKTKYPVREGLVALLEPFIDTIIICSMTGLVIVITGVYADPTTAGLSGVQLTTAAFEESLSTWAGLLLSVSVVLFAFSTMISWSYYGERCWSYLFGKDQTQPYRYIFCFFVWLGCVTSLQNVIDFSDLMILSMAFPNIIGCVLLSGKVKTAIDEYWADYKAGRLIKYK</sequence>
<evidence type="ECO:0000256" key="6">
    <source>
        <dbReference type="ARBA" id="ARBA00022989"/>
    </source>
</evidence>
<dbReference type="KEGG" id="bbae:FRD01_01960"/>
<evidence type="ECO:0000256" key="7">
    <source>
        <dbReference type="ARBA" id="ARBA00023136"/>
    </source>
</evidence>
<evidence type="ECO:0000256" key="8">
    <source>
        <dbReference type="SAM" id="Phobius"/>
    </source>
</evidence>
<comment type="similarity">
    <text evidence="2">Belongs to the alanine or glycine:cation symporter (AGCS) (TC 2.A.25) family.</text>
</comment>
<feature type="transmembrane region" description="Helical" evidence="8">
    <location>
        <begin position="132"/>
        <end position="150"/>
    </location>
</feature>
<keyword evidence="5 8" id="KW-0812">Transmembrane</keyword>
<evidence type="ECO:0000256" key="5">
    <source>
        <dbReference type="ARBA" id="ARBA00022692"/>
    </source>
</evidence>
<keyword evidence="7 8" id="KW-0472">Membrane</keyword>
<dbReference type="PRINTS" id="PR00175">
    <property type="entry name" value="NAALASMPORT"/>
</dbReference>